<dbReference type="AlphaFoldDB" id="A0AAE0FGP2"/>
<dbReference type="Pfam" id="PF00312">
    <property type="entry name" value="Ribosomal_S15"/>
    <property type="match status" value="1"/>
</dbReference>
<evidence type="ECO:0000256" key="6">
    <source>
        <dbReference type="SAM" id="MobiDB-lite"/>
    </source>
</evidence>
<dbReference type="Gene3D" id="6.10.250.3130">
    <property type="match status" value="1"/>
</dbReference>
<comment type="similarity">
    <text evidence="1 4">Belongs to the universal ribosomal protein uS15 family.</text>
</comment>
<dbReference type="SUPFAM" id="SSF47060">
    <property type="entry name" value="S15/NS1 RNA-binding domain"/>
    <property type="match status" value="1"/>
</dbReference>
<dbReference type="GO" id="GO:0006412">
    <property type="term" value="P:translation"/>
    <property type="evidence" value="ECO:0007669"/>
    <property type="project" value="InterPro"/>
</dbReference>
<evidence type="ECO:0000256" key="3">
    <source>
        <dbReference type="ARBA" id="ARBA00023274"/>
    </source>
</evidence>
<dbReference type="EMBL" id="LGRX02018757">
    <property type="protein sequence ID" value="KAK3259420.1"/>
    <property type="molecule type" value="Genomic_DNA"/>
</dbReference>
<protein>
    <recommendedName>
        <fullName evidence="5">30S ribosomal protein S15</fullName>
    </recommendedName>
</protein>
<dbReference type="Proteomes" id="UP001190700">
    <property type="component" value="Unassembled WGS sequence"/>
</dbReference>
<dbReference type="HAMAP" id="MF_01343_B">
    <property type="entry name" value="Ribosomal_uS15_B"/>
    <property type="match status" value="1"/>
</dbReference>
<proteinExistence type="inferred from homology"/>
<dbReference type="InterPro" id="IPR005290">
    <property type="entry name" value="Ribosomal_uS15_bac-type"/>
</dbReference>
<dbReference type="PANTHER" id="PTHR23321">
    <property type="entry name" value="RIBOSOMAL PROTEIN S15, BACTERIAL AND ORGANELLAR"/>
    <property type="match status" value="1"/>
</dbReference>
<reference evidence="7 8" key="1">
    <citation type="journal article" date="2015" name="Genome Biol. Evol.">
        <title>Comparative Genomics of a Bacterivorous Green Alga Reveals Evolutionary Causalities and Consequences of Phago-Mixotrophic Mode of Nutrition.</title>
        <authorList>
            <person name="Burns J.A."/>
            <person name="Paasch A."/>
            <person name="Narechania A."/>
            <person name="Kim E."/>
        </authorList>
    </citation>
    <scope>NUCLEOTIDE SEQUENCE [LARGE SCALE GENOMIC DNA]</scope>
    <source>
        <strain evidence="7 8">PLY_AMNH</strain>
    </source>
</reference>
<feature type="compositionally biased region" description="Polar residues" evidence="6">
    <location>
        <begin position="53"/>
        <end position="62"/>
    </location>
</feature>
<dbReference type="InterPro" id="IPR000589">
    <property type="entry name" value="Ribosomal_uS15"/>
</dbReference>
<keyword evidence="2 4" id="KW-0689">Ribosomal protein</keyword>
<gene>
    <name evidence="7" type="ORF">CYMTET_31583</name>
</gene>
<dbReference type="NCBIfam" id="TIGR00952">
    <property type="entry name" value="S15_bact"/>
    <property type="match status" value="1"/>
</dbReference>
<organism evidence="7 8">
    <name type="scientific">Cymbomonas tetramitiformis</name>
    <dbReference type="NCBI Taxonomy" id="36881"/>
    <lineage>
        <taxon>Eukaryota</taxon>
        <taxon>Viridiplantae</taxon>
        <taxon>Chlorophyta</taxon>
        <taxon>Pyramimonadophyceae</taxon>
        <taxon>Pyramimonadales</taxon>
        <taxon>Pyramimonadaceae</taxon>
        <taxon>Cymbomonas</taxon>
    </lineage>
</organism>
<dbReference type="InterPro" id="IPR009068">
    <property type="entry name" value="uS15_NS1_RNA-bd_sf"/>
</dbReference>
<feature type="region of interest" description="Disordered" evidence="6">
    <location>
        <begin position="46"/>
        <end position="72"/>
    </location>
</feature>
<evidence type="ECO:0000256" key="2">
    <source>
        <dbReference type="ARBA" id="ARBA00022980"/>
    </source>
</evidence>
<dbReference type="PROSITE" id="PS00362">
    <property type="entry name" value="RIBOSOMAL_S15"/>
    <property type="match status" value="1"/>
</dbReference>
<evidence type="ECO:0000256" key="4">
    <source>
        <dbReference type="RuleBase" id="RU003919"/>
    </source>
</evidence>
<keyword evidence="8" id="KW-1185">Reference proteome</keyword>
<dbReference type="Gene3D" id="1.10.287.10">
    <property type="entry name" value="S15/NS1, RNA-binding"/>
    <property type="match status" value="1"/>
</dbReference>
<dbReference type="SMART" id="SM01387">
    <property type="entry name" value="Ribosomal_S15"/>
    <property type="match status" value="1"/>
</dbReference>
<evidence type="ECO:0000313" key="7">
    <source>
        <dbReference type="EMBL" id="KAK3259420.1"/>
    </source>
</evidence>
<keyword evidence="3 4" id="KW-0687">Ribonucleoprotein</keyword>
<dbReference type="GO" id="GO:1990904">
    <property type="term" value="C:ribonucleoprotein complex"/>
    <property type="evidence" value="ECO:0007669"/>
    <property type="project" value="UniProtKB-KW"/>
</dbReference>
<dbReference type="CDD" id="cd00353">
    <property type="entry name" value="Ribosomal_S15p_S13e"/>
    <property type="match status" value="1"/>
</dbReference>
<comment type="caution">
    <text evidence="7">The sequence shown here is derived from an EMBL/GenBank/DDBJ whole genome shotgun (WGS) entry which is preliminary data.</text>
</comment>
<dbReference type="PANTHER" id="PTHR23321:SF26">
    <property type="entry name" value="SMALL RIBOSOMAL SUBUNIT PROTEIN US15M"/>
    <property type="match status" value="1"/>
</dbReference>
<evidence type="ECO:0000313" key="8">
    <source>
        <dbReference type="Proteomes" id="UP001190700"/>
    </source>
</evidence>
<evidence type="ECO:0000256" key="5">
    <source>
        <dbReference type="RuleBase" id="RU003920"/>
    </source>
</evidence>
<sequence>MMSMTSKSAAAVRTPAMSKSSFNGAAVKIAAPVARPVARQTSLVLTAKDKRSSPTLEEVSSQQRHEKDSGSTEVQIALLTGRILKLTDHLKNHHKDHSTNRGLQKCLGQRRSLLEYMYKTDAEKYFALTTELNIRTKKLR</sequence>
<name>A0AAE0FGP2_9CHLO</name>
<evidence type="ECO:0000256" key="1">
    <source>
        <dbReference type="ARBA" id="ARBA00008434"/>
    </source>
</evidence>
<dbReference type="GO" id="GO:0005737">
    <property type="term" value="C:cytoplasm"/>
    <property type="evidence" value="ECO:0007669"/>
    <property type="project" value="UniProtKB-ARBA"/>
</dbReference>
<dbReference type="GO" id="GO:0003735">
    <property type="term" value="F:structural constituent of ribosome"/>
    <property type="evidence" value="ECO:0007669"/>
    <property type="project" value="InterPro"/>
</dbReference>
<dbReference type="GO" id="GO:0005840">
    <property type="term" value="C:ribosome"/>
    <property type="evidence" value="ECO:0007669"/>
    <property type="project" value="UniProtKB-KW"/>
</dbReference>
<accession>A0AAE0FGP2</accession>